<proteinExistence type="predicted"/>
<accession>A0A1J4JLA1</accession>
<feature type="compositionally biased region" description="Polar residues" evidence="2">
    <location>
        <begin position="33"/>
        <end position="47"/>
    </location>
</feature>
<keyword evidence="1" id="KW-0175">Coiled coil</keyword>
<feature type="compositionally biased region" description="Low complexity" evidence="2">
    <location>
        <begin position="1"/>
        <end position="32"/>
    </location>
</feature>
<dbReference type="Proteomes" id="UP000179807">
    <property type="component" value="Unassembled WGS sequence"/>
</dbReference>
<sequence>MNTSSPSSPKASRTSSQRVSTSLQSRTTRSSLHGQNDTSHPFTSRTCLANRDNHSSLSSSLSSSLGNRSHDHFYVKKETTNFYVPPSILKIPKCVNKVLSNVSNLFVSNDVILELSVHLKNIKNLIARAEVEEIALTSLQSKCVEEWNLFGQQMVEIVAIDENPNIRQFCTRQFESLSMILSALHSNEDKINKNQTAKNQLQKIDEKIEESKKNLTENLPLLPASLKALQRVALNSATVFNLGTTNQTESNLFMNNFKQGVNGMIQYIQNANEAVEARKYLQVFAYDAMKEIQELFSAAQKEEKKMNEIKSIETSTSPSHQSESPQKKKVTKQLKSYPVPKHTPVSRPKLYEERRRVSAMGPLRAKVSSQGK</sequence>
<keyword evidence="4" id="KW-1185">Reference proteome</keyword>
<dbReference type="VEuPathDB" id="TrichDB:TRFO_08379"/>
<evidence type="ECO:0000313" key="4">
    <source>
        <dbReference type="Proteomes" id="UP000179807"/>
    </source>
</evidence>
<reference evidence="3" key="1">
    <citation type="submission" date="2016-10" db="EMBL/GenBank/DDBJ databases">
        <authorList>
            <person name="Benchimol M."/>
            <person name="Almeida L.G."/>
            <person name="Vasconcelos A.T."/>
            <person name="Perreira-Neves A."/>
            <person name="Rosa I.A."/>
            <person name="Tasca T."/>
            <person name="Bogo M.R."/>
            <person name="de Souza W."/>
        </authorList>
    </citation>
    <scope>NUCLEOTIDE SEQUENCE [LARGE SCALE GENOMIC DNA]</scope>
    <source>
        <strain evidence="3">K</strain>
    </source>
</reference>
<evidence type="ECO:0000256" key="2">
    <source>
        <dbReference type="SAM" id="MobiDB-lite"/>
    </source>
</evidence>
<dbReference type="AlphaFoldDB" id="A0A1J4JLA1"/>
<dbReference type="RefSeq" id="XP_068352586.1">
    <property type="nucleotide sequence ID" value="XM_068494252.1"/>
</dbReference>
<evidence type="ECO:0000256" key="1">
    <source>
        <dbReference type="SAM" id="Coils"/>
    </source>
</evidence>
<feature type="compositionally biased region" description="Polar residues" evidence="2">
    <location>
        <begin position="312"/>
        <end position="324"/>
    </location>
</feature>
<gene>
    <name evidence="3" type="ORF">TRFO_08379</name>
</gene>
<protein>
    <submittedName>
        <fullName evidence="3">Uncharacterized protein</fullName>
    </submittedName>
</protein>
<feature type="region of interest" description="Disordered" evidence="2">
    <location>
        <begin position="307"/>
        <end position="372"/>
    </location>
</feature>
<organism evidence="3 4">
    <name type="scientific">Tritrichomonas foetus</name>
    <dbReference type="NCBI Taxonomy" id="1144522"/>
    <lineage>
        <taxon>Eukaryota</taxon>
        <taxon>Metamonada</taxon>
        <taxon>Parabasalia</taxon>
        <taxon>Tritrichomonadida</taxon>
        <taxon>Tritrichomonadidae</taxon>
        <taxon>Tritrichomonas</taxon>
    </lineage>
</organism>
<evidence type="ECO:0000313" key="3">
    <source>
        <dbReference type="EMBL" id="OHS99449.1"/>
    </source>
</evidence>
<dbReference type="GeneID" id="94828956"/>
<dbReference type="EMBL" id="MLAK01001004">
    <property type="protein sequence ID" value="OHS99449.1"/>
    <property type="molecule type" value="Genomic_DNA"/>
</dbReference>
<feature type="coiled-coil region" evidence="1">
    <location>
        <begin position="187"/>
        <end position="218"/>
    </location>
</feature>
<name>A0A1J4JLA1_9EUKA</name>
<comment type="caution">
    <text evidence="3">The sequence shown here is derived from an EMBL/GenBank/DDBJ whole genome shotgun (WGS) entry which is preliminary data.</text>
</comment>
<feature type="region of interest" description="Disordered" evidence="2">
    <location>
        <begin position="1"/>
        <end position="48"/>
    </location>
</feature>